<dbReference type="Proteomes" id="UP000315783">
    <property type="component" value="Unassembled WGS sequence"/>
</dbReference>
<evidence type="ECO:0000313" key="2">
    <source>
        <dbReference type="Proteomes" id="UP000315783"/>
    </source>
</evidence>
<comment type="caution">
    <text evidence="1">The sequence shown here is derived from an EMBL/GenBank/DDBJ whole genome shotgun (WGS) entry which is preliminary data.</text>
</comment>
<keyword evidence="2" id="KW-1185">Reference proteome</keyword>
<proteinExistence type="predicted"/>
<organism evidence="1 2">
    <name type="scientific">Cordyceps javanica</name>
    <dbReference type="NCBI Taxonomy" id="43265"/>
    <lineage>
        <taxon>Eukaryota</taxon>
        <taxon>Fungi</taxon>
        <taxon>Dikarya</taxon>
        <taxon>Ascomycota</taxon>
        <taxon>Pezizomycotina</taxon>
        <taxon>Sordariomycetes</taxon>
        <taxon>Hypocreomycetidae</taxon>
        <taxon>Hypocreales</taxon>
        <taxon>Cordycipitaceae</taxon>
        <taxon>Cordyceps</taxon>
    </lineage>
</organism>
<name>A0A545UNP8_9HYPO</name>
<evidence type="ECO:0000313" key="1">
    <source>
        <dbReference type="EMBL" id="TQV91071.1"/>
    </source>
</evidence>
<protein>
    <submittedName>
        <fullName evidence="1">Uncharacterized protein</fullName>
    </submittedName>
</protein>
<dbReference type="AlphaFoldDB" id="A0A545UNP8"/>
<reference evidence="1 2" key="1">
    <citation type="journal article" date="2019" name="Appl. Microbiol. Biotechnol.">
        <title>Genome sequence of Isaria javanica and comparative genome analysis insights into family S53 peptidase evolution in fungal entomopathogens.</title>
        <authorList>
            <person name="Lin R."/>
            <person name="Zhang X."/>
            <person name="Xin B."/>
            <person name="Zou M."/>
            <person name="Gao Y."/>
            <person name="Qin F."/>
            <person name="Hu Q."/>
            <person name="Xie B."/>
            <person name="Cheng X."/>
        </authorList>
    </citation>
    <scope>NUCLEOTIDE SEQUENCE [LARGE SCALE GENOMIC DNA]</scope>
    <source>
        <strain evidence="1 2">IJ1G</strain>
    </source>
</reference>
<accession>A0A545UNP8</accession>
<dbReference type="EMBL" id="SPUK01000021">
    <property type="protein sequence ID" value="TQV91071.1"/>
    <property type="molecule type" value="Genomic_DNA"/>
</dbReference>
<gene>
    <name evidence="1" type="ORF">IF1G_10306</name>
</gene>
<sequence>MLGLMNPCKAPRGERGETGAKIRLLAGWGTWASVGWWLVGVMQDAEKRGTSGGGKEGKRNTSK</sequence>